<feature type="region of interest" description="Disordered" evidence="1">
    <location>
        <begin position="137"/>
        <end position="210"/>
    </location>
</feature>
<comment type="caution">
    <text evidence="2">The sequence shown here is derived from an EMBL/GenBank/DDBJ whole genome shotgun (WGS) entry which is preliminary data.</text>
</comment>
<accession>A0A835F0M8</accession>
<keyword evidence="3" id="KW-1185">Reference proteome</keyword>
<feature type="compositionally biased region" description="Polar residues" evidence="1">
    <location>
        <begin position="190"/>
        <end position="202"/>
    </location>
</feature>
<organism evidence="2 3">
    <name type="scientific">Digitaria exilis</name>
    <dbReference type="NCBI Taxonomy" id="1010633"/>
    <lineage>
        <taxon>Eukaryota</taxon>
        <taxon>Viridiplantae</taxon>
        <taxon>Streptophyta</taxon>
        <taxon>Embryophyta</taxon>
        <taxon>Tracheophyta</taxon>
        <taxon>Spermatophyta</taxon>
        <taxon>Magnoliopsida</taxon>
        <taxon>Liliopsida</taxon>
        <taxon>Poales</taxon>
        <taxon>Poaceae</taxon>
        <taxon>PACMAD clade</taxon>
        <taxon>Panicoideae</taxon>
        <taxon>Panicodae</taxon>
        <taxon>Paniceae</taxon>
        <taxon>Anthephorinae</taxon>
        <taxon>Digitaria</taxon>
    </lineage>
</organism>
<sequence length="218" mass="24149">MGGRHTASRIRVEHETISRRQTDEPCLYIGAAAPPTHETCGSLPTISSSLFYSAARLSPPQNPRRSGWLVERPWRSWCSTARAEPERKPRHGARAAARSPTKPELGRRQLAVRLLLAACLAAPVLCICLQRHQGRTRRPPLSRLASGVGEAANMEPRLQPRGNGRRRCLRPSRAQTPKPETSKRPGMAQPQETSAGPRSSSAGRYGGHHGSPYWWLRH</sequence>
<gene>
    <name evidence="2" type="ORF">HU200_020907</name>
</gene>
<dbReference type="AlphaFoldDB" id="A0A835F0M8"/>
<dbReference type="Proteomes" id="UP000636709">
    <property type="component" value="Unassembled WGS sequence"/>
</dbReference>
<evidence type="ECO:0000256" key="1">
    <source>
        <dbReference type="SAM" id="MobiDB-lite"/>
    </source>
</evidence>
<dbReference type="EMBL" id="JACEFO010001661">
    <property type="protein sequence ID" value="KAF8724636.1"/>
    <property type="molecule type" value="Genomic_DNA"/>
</dbReference>
<proteinExistence type="predicted"/>
<dbReference type="Gramene" id="Dexi5A01G0009100.1">
    <property type="protein sequence ID" value="Dexi5A01G0009100.1:cds"/>
    <property type="gene ID" value="Dexi5A01G0009100"/>
</dbReference>
<reference evidence="2" key="1">
    <citation type="submission" date="2020-07" db="EMBL/GenBank/DDBJ databases">
        <title>Genome sequence and genetic diversity analysis of an under-domesticated orphan crop, white fonio (Digitaria exilis).</title>
        <authorList>
            <person name="Bennetzen J.L."/>
            <person name="Chen S."/>
            <person name="Ma X."/>
            <person name="Wang X."/>
            <person name="Yssel A.E.J."/>
            <person name="Chaluvadi S.R."/>
            <person name="Johnson M."/>
            <person name="Gangashetty P."/>
            <person name="Hamidou F."/>
            <person name="Sanogo M.D."/>
            <person name="Zwaenepoel A."/>
            <person name="Wallace J."/>
            <person name="Van De Peer Y."/>
            <person name="Van Deynze A."/>
        </authorList>
    </citation>
    <scope>NUCLEOTIDE SEQUENCE</scope>
    <source>
        <tissue evidence="2">Leaves</tissue>
    </source>
</reference>
<evidence type="ECO:0000313" key="2">
    <source>
        <dbReference type="EMBL" id="KAF8724636.1"/>
    </source>
</evidence>
<protein>
    <submittedName>
        <fullName evidence="2">Uncharacterized protein</fullName>
    </submittedName>
</protein>
<name>A0A835F0M8_9POAL</name>
<evidence type="ECO:0000313" key="3">
    <source>
        <dbReference type="Proteomes" id="UP000636709"/>
    </source>
</evidence>
<feature type="region of interest" description="Disordered" evidence="1">
    <location>
        <begin position="81"/>
        <end position="104"/>
    </location>
</feature>